<name>A0A1V1H0D1_9ORYZ</name>
<evidence type="ECO:0000313" key="1">
    <source>
        <dbReference type="EMBL" id="BAX24829.1"/>
    </source>
</evidence>
<gene>
    <name evidence="1" type="primary">GL0029M03.21</name>
</gene>
<proteinExistence type="predicted"/>
<organism evidence="1">
    <name type="scientific">Oryza glumipatula</name>
    <dbReference type="NCBI Taxonomy" id="40148"/>
    <lineage>
        <taxon>Eukaryota</taxon>
        <taxon>Viridiplantae</taxon>
        <taxon>Streptophyta</taxon>
        <taxon>Embryophyta</taxon>
        <taxon>Tracheophyta</taxon>
        <taxon>Spermatophyta</taxon>
        <taxon>Magnoliopsida</taxon>
        <taxon>Liliopsida</taxon>
        <taxon>Poales</taxon>
        <taxon>Poaceae</taxon>
        <taxon>BOP clade</taxon>
        <taxon>Oryzoideae</taxon>
        <taxon>Oryzeae</taxon>
        <taxon>Oryzinae</taxon>
        <taxon>Oryza</taxon>
    </lineage>
</organism>
<dbReference type="AlphaFoldDB" id="A0A1V1H0D1"/>
<dbReference type="EMBL" id="AP011461">
    <property type="protein sequence ID" value="BAX24829.1"/>
    <property type="molecule type" value="Genomic_DNA"/>
</dbReference>
<accession>A0A1V1H0D1</accession>
<sequence length="80" mass="8519">MSGRAVAVREKFKKRPSANSIDGGAVCVAAGGAAANQAGRRAISAAWVIDGDTHCPVFLPRRLTNHLYRARKDEWSLALG</sequence>
<reference evidence="1" key="1">
    <citation type="submission" date="2009-05" db="EMBL/GenBank/DDBJ databases">
        <title>Oryza sativa Japonica Group genomic DNA, chromosome 6, BAC clone:KMK0024M20, cultivar:Khau Mac Kho.</title>
        <authorList>
            <person name="Matsumoto T."/>
            <person name="Wu J."/>
            <person name="Kanamori H."/>
        </authorList>
    </citation>
    <scope>NUCLEOTIDE SEQUENCE</scope>
    <source>
        <strain evidence="1">IRGC 105668</strain>
    </source>
</reference>
<protein>
    <submittedName>
        <fullName evidence="1">Uncharacterized protein</fullName>
    </submittedName>
</protein>